<evidence type="ECO:0000256" key="3">
    <source>
        <dbReference type="ARBA" id="ARBA00022833"/>
    </source>
</evidence>
<dbReference type="SUPFAM" id="SSF51556">
    <property type="entry name" value="Metallo-dependent hydrolases"/>
    <property type="match status" value="1"/>
</dbReference>
<comment type="caution">
    <text evidence="6">The sequence shown here is derived from an EMBL/GenBank/DDBJ whole genome shotgun (WGS) entry which is preliminary data.</text>
</comment>
<keyword evidence="7" id="KW-1185">Reference proteome</keyword>
<dbReference type="InterPro" id="IPR050287">
    <property type="entry name" value="MTA/SAH_deaminase"/>
</dbReference>
<feature type="binding site" evidence="4">
    <location>
        <position position="298"/>
    </location>
    <ligand>
        <name>substrate</name>
    </ligand>
</feature>
<evidence type="ECO:0000256" key="1">
    <source>
        <dbReference type="ARBA" id="ARBA00022723"/>
    </source>
</evidence>
<evidence type="ECO:0000259" key="5">
    <source>
        <dbReference type="Pfam" id="PF01979"/>
    </source>
</evidence>
<dbReference type="HAMAP" id="MF_01281">
    <property type="entry name" value="MTA_SAH_deamin"/>
    <property type="match status" value="1"/>
</dbReference>
<dbReference type="EC" id="3.5.4.31" evidence="4"/>
<keyword evidence="1 4" id="KW-0479">Metal-binding</keyword>
<dbReference type="InterPro" id="IPR006680">
    <property type="entry name" value="Amidohydro-rel"/>
</dbReference>
<dbReference type="AlphaFoldDB" id="A0A0P6YHD5"/>
<comment type="caution">
    <text evidence="4">Lacks conserved residue(s) required for the propagation of feature annotation.</text>
</comment>
<dbReference type="STRING" id="229921.ADN01_02900"/>
<feature type="binding site" evidence="4">
    <location>
        <position position="213"/>
    </location>
    <ligand>
        <name>substrate</name>
    </ligand>
</feature>
<feature type="binding site" evidence="4">
    <location>
        <position position="210"/>
    </location>
    <ligand>
        <name>Zn(2+)</name>
        <dbReference type="ChEBI" id="CHEBI:29105"/>
    </ligand>
</feature>
<dbReference type="PANTHER" id="PTHR43794">
    <property type="entry name" value="AMINOHYDROLASE SSNA-RELATED"/>
    <property type="match status" value="1"/>
</dbReference>
<comment type="catalytic activity">
    <reaction evidence="4">
        <text>S-adenosyl-L-homocysteine + H2O + H(+) = S-inosyl-L-homocysteine + NH4(+)</text>
        <dbReference type="Rhea" id="RHEA:20716"/>
        <dbReference type="ChEBI" id="CHEBI:15377"/>
        <dbReference type="ChEBI" id="CHEBI:15378"/>
        <dbReference type="ChEBI" id="CHEBI:28938"/>
        <dbReference type="ChEBI" id="CHEBI:57856"/>
        <dbReference type="ChEBI" id="CHEBI:57985"/>
        <dbReference type="EC" id="3.5.4.28"/>
    </reaction>
</comment>
<dbReference type="Pfam" id="PF01979">
    <property type="entry name" value="Amidohydro_1"/>
    <property type="match status" value="1"/>
</dbReference>
<dbReference type="InterPro" id="IPR023512">
    <property type="entry name" value="Deaminase_MtaD/DadD"/>
</dbReference>
<comment type="cofactor">
    <cofactor evidence="4">
        <name>Zn(2+)</name>
        <dbReference type="ChEBI" id="CHEBI:29105"/>
    </cofactor>
    <text evidence="4">Binds 1 zinc ion per subunit.</text>
</comment>
<accession>A0A0P6YHD5</accession>
<dbReference type="SUPFAM" id="SSF51338">
    <property type="entry name" value="Composite domain of metallo-dependent hydrolases"/>
    <property type="match status" value="1"/>
</dbReference>
<feature type="binding site" evidence="4">
    <location>
        <position position="95"/>
    </location>
    <ligand>
        <name>substrate</name>
    </ligand>
</feature>
<feature type="binding site" evidence="4">
    <location>
        <position position="183"/>
    </location>
    <ligand>
        <name>substrate</name>
    </ligand>
</feature>
<dbReference type="GO" id="GO:0050270">
    <property type="term" value="F:S-adenosylhomocysteine deaminase activity"/>
    <property type="evidence" value="ECO:0007669"/>
    <property type="project" value="UniProtKB-UniRule"/>
</dbReference>
<evidence type="ECO:0000313" key="6">
    <source>
        <dbReference type="EMBL" id="KPL89847.1"/>
    </source>
</evidence>
<feature type="binding site" evidence="4">
    <location>
        <position position="68"/>
    </location>
    <ligand>
        <name>Zn(2+)</name>
        <dbReference type="ChEBI" id="CHEBI:29105"/>
    </ligand>
</feature>
<evidence type="ECO:0000256" key="2">
    <source>
        <dbReference type="ARBA" id="ARBA00022801"/>
    </source>
</evidence>
<dbReference type="Proteomes" id="UP000050501">
    <property type="component" value="Unassembled WGS sequence"/>
</dbReference>
<proteinExistence type="inferred from homology"/>
<feature type="domain" description="Amidohydrolase-related" evidence="5">
    <location>
        <begin position="58"/>
        <end position="401"/>
    </location>
</feature>
<comment type="function">
    <text evidence="4">Catalyzes the deamination of 5-methylthioadenosine and S-adenosyl-L-homocysteine into 5-methylthioinosine and S-inosyl-L-homocysteine, respectively. Is also able to deaminate adenosine.</text>
</comment>
<dbReference type="InterPro" id="IPR011059">
    <property type="entry name" value="Metal-dep_hydrolase_composite"/>
</dbReference>
<evidence type="ECO:0000256" key="4">
    <source>
        <dbReference type="HAMAP-Rule" id="MF_01281"/>
    </source>
</evidence>
<organism evidence="6 7">
    <name type="scientific">Levilinea saccharolytica</name>
    <dbReference type="NCBI Taxonomy" id="229921"/>
    <lineage>
        <taxon>Bacteria</taxon>
        <taxon>Bacillati</taxon>
        <taxon>Chloroflexota</taxon>
        <taxon>Anaerolineae</taxon>
        <taxon>Anaerolineales</taxon>
        <taxon>Anaerolineaceae</taxon>
        <taxon>Levilinea</taxon>
    </lineage>
</organism>
<keyword evidence="2 4" id="KW-0378">Hydrolase</keyword>
<dbReference type="EC" id="3.5.4.28" evidence="4"/>
<dbReference type="FunFam" id="3.20.20.140:FF:000014">
    <property type="entry name" value="5-methylthioadenosine/S-adenosylhomocysteine deaminase"/>
    <property type="match status" value="1"/>
</dbReference>
<protein>
    <recommendedName>
        <fullName evidence="4">5-methylthioadenosine/S-adenosylhomocysteine deaminase</fullName>
        <shortName evidence="4">MTA/SAH deaminase</shortName>
        <ecNumber evidence="4">3.5.4.28</ecNumber>
        <ecNumber evidence="4">3.5.4.31</ecNumber>
    </recommendedName>
</protein>
<dbReference type="OrthoDB" id="9807210at2"/>
<dbReference type="InterPro" id="IPR032466">
    <property type="entry name" value="Metal_Hydrolase"/>
</dbReference>
<dbReference type="GO" id="GO:0046872">
    <property type="term" value="F:metal ion binding"/>
    <property type="evidence" value="ECO:0007669"/>
    <property type="project" value="UniProtKB-KW"/>
</dbReference>
<dbReference type="RefSeq" id="WP_062416989.1">
    <property type="nucleotide sequence ID" value="NZ_DF967974.1"/>
</dbReference>
<reference evidence="6 7" key="1">
    <citation type="submission" date="2015-07" db="EMBL/GenBank/DDBJ databases">
        <title>Genome sequence of Levilinea saccharolytica DSM 16555.</title>
        <authorList>
            <person name="Hemp J."/>
            <person name="Ward L.M."/>
            <person name="Pace L.A."/>
            <person name="Fischer W.W."/>
        </authorList>
    </citation>
    <scope>NUCLEOTIDE SEQUENCE [LARGE SCALE GENOMIC DNA]</scope>
    <source>
        <strain evidence="6 7">KIBI-1</strain>
    </source>
</reference>
<dbReference type="Gene3D" id="2.30.40.10">
    <property type="entry name" value="Urease, subunit C, domain 1"/>
    <property type="match status" value="1"/>
</dbReference>
<dbReference type="GO" id="GO:0090614">
    <property type="term" value="F:5'-methylthioadenosine deaminase activity"/>
    <property type="evidence" value="ECO:0007669"/>
    <property type="project" value="UniProtKB-UniRule"/>
</dbReference>
<dbReference type="EMBL" id="LGCM01000014">
    <property type="protein sequence ID" value="KPL89847.1"/>
    <property type="molecule type" value="Genomic_DNA"/>
</dbReference>
<comment type="similarity">
    <text evidence="4">Belongs to the metallo-dependent hydrolases superfamily. MTA/SAH deaminase family.</text>
</comment>
<dbReference type="Gene3D" id="3.20.20.140">
    <property type="entry name" value="Metal-dependent hydrolases"/>
    <property type="match status" value="1"/>
</dbReference>
<gene>
    <name evidence="4" type="primary">mtaD</name>
    <name evidence="6" type="ORF">ADN01_02900</name>
</gene>
<comment type="catalytic activity">
    <reaction evidence="4">
        <text>S-methyl-5'-thioadenosine + H2O + H(+) = S-methyl-5'-thioinosine + NH4(+)</text>
        <dbReference type="Rhea" id="RHEA:25025"/>
        <dbReference type="ChEBI" id="CHEBI:15377"/>
        <dbReference type="ChEBI" id="CHEBI:15378"/>
        <dbReference type="ChEBI" id="CHEBI:17509"/>
        <dbReference type="ChEBI" id="CHEBI:28938"/>
        <dbReference type="ChEBI" id="CHEBI:48595"/>
        <dbReference type="EC" id="3.5.4.31"/>
    </reaction>
</comment>
<evidence type="ECO:0000313" key="7">
    <source>
        <dbReference type="Proteomes" id="UP000050501"/>
    </source>
</evidence>
<keyword evidence="3 4" id="KW-0862">Zinc</keyword>
<name>A0A0P6YHD5_9CHLR</name>
<dbReference type="PANTHER" id="PTHR43794:SF11">
    <property type="entry name" value="AMIDOHYDROLASE-RELATED DOMAIN-CONTAINING PROTEIN"/>
    <property type="match status" value="1"/>
</dbReference>
<feature type="binding site" evidence="4">
    <location>
        <position position="66"/>
    </location>
    <ligand>
        <name>Zn(2+)</name>
        <dbReference type="ChEBI" id="CHEBI:29105"/>
    </ligand>
</feature>
<sequence length="441" mass="47873">MVDVLIRHCDVLRTEGERAWVETDQDIAVEGARIQAVAAGGSLGAAAGEVIEARGMLAIPGLINTHAHVPMVLFRGLVEDVSVESWFNDYVWPLESNLTAEDVYWGALLGMAEMIESGVTCVADHYFFMDEVARAAVESGMRAHLAWAVFEHQGEAQLERTAAFIREWQGAADGRIVTWMGPHSPYTCGPDFLRLCARRAAELGVGVHLHVSETQAQVDLCLRQYGLTPPALLAETGILDGRALFAHCCYPTDADLELMAARRVGVGRAPKTYMKLSSGTADVRRLLAHGIPVGIATDGATSSNSLDILEQMRLLTLLEKYMGGDSTAFPVGQALGLAFEGGARVLGQEQDLGALQVGKLADIALVRQDAVHVWPRYDPAANLVYSSRASDVDTVLCNGKVLMRGRELRTIDKARVMREVAERLGRLNQRVPGSRIATYPV</sequence>
<feature type="binding site" evidence="4">
    <location>
        <position position="298"/>
    </location>
    <ligand>
        <name>Zn(2+)</name>
        <dbReference type="ChEBI" id="CHEBI:29105"/>
    </ligand>
</feature>
<dbReference type="CDD" id="cd01298">
    <property type="entry name" value="ATZ_TRZ_like"/>
    <property type="match status" value="1"/>
</dbReference>